<keyword evidence="3" id="KW-1185">Reference proteome</keyword>
<reference evidence="2 3" key="1">
    <citation type="submission" date="2019-09" db="EMBL/GenBank/DDBJ databases">
        <title>Bird 10,000 Genomes (B10K) Project - Family phase.</title>
        <authorList>
            <person name="Zhang G."/>
        </authorList>
    </citation>
    <scope>NUCLEOTIDE SEQUENCE [LARGE SCALE GENOMIC DNA]</scope>
    <source>
        <strain evidence="2">B10K-DU-001-39</strain>
        <tissue evidence="2">Muscle</tissue>
    </source>
</reference>
<gene>
    <name evidence="2" type="primary">Abca5_1</name>
    <name evidence="2" type="ORF">ALELAT_R15187</name>
</gene>
<keyword evidence="1" id="KW-0472">Membrane</keyword>
<feature type="non-terminal residue" evidence="2">
    <location>
        <position position="1"/>
    </location>
</feature>
<feature type="non-terminal residue" evidence="2">
    <location>
        <position position="105"/>
    </location>
</feature>
<proteinExistence type="predicted"/>
<accession>A0A7L0WTI5</accession>
<dbReference type="AlphaFoldDB" id="A0A7L0WTI5"/>
<feature type="transmembrane region" description="Helical" evidence="1">
    <location>
        <begin position="7"/>
        <end position="25"/>
    </location>
</feature>
<name>A0A7L0WTI5_ALELA</name>
<protein>
    <submittedName>
        <fullName evidence="2">ABCA5 protein</fullName>
    </submittedName>
</protein>
<organism evidence="2 3">
    <name type="scientific">Alectura lathami</name>
    <name type="common">Australian brush turkey</name>
    <dbReference type="NCBI Taxonomy" id="81907"/>
    <lineage>
        <taxon>Eukaryota</taxon>
        <taxon>Metazoa</taxon>
        <taxon>Chordata</taxon>
        <taxon>Craniata</taxon>
        <taxon>Vertebrata</taxon>
        <taxon>Euteleostomi</taxon>
        <taxon>Archelosauria</taxon>
        <taxon>Archosauria</taxon>
        <taxon>Dinosauria</taxon>
        <taxon>Saurischia</taxon>
        <taxon>Theropoda</taxon>
        <taxon>Coelurosauria</taxon>
        <taxon>Aves</taxon>
        <taxon>Neognathae</taxon>
        <taxon>Galloanserae</taxon>
        <taxon>Galliformes</taxon>
        <taxon>Megapodiidae</taxon>
        <taxon>Alectura</taxon>
    </lineage>
</organism>
<dbReference type="Proteomes" id="UP000562322">
    <property type="component" value="Unassembled WGS sequence"/>
</dbReference>
<evidence type="ECO:0000313" key="3">
    <source>
        <dbReference type="Proteomes" id="UP000562322"/>
    </source>
</evidence>
<evidence type="ECO:0000313" key="2">
    <source>
        <dbReference type="EMBL" id="NXL94074.1"/>
    </source>
</evidence>
<keyword evidence="1" id="KW-1133">Transmembrane helix</keyword>
<feature type="transmembrane region" description="Helical" evidence="1">
    <location>
        <begin position="66"/>
        <end position="81"/>
    </location>
</feature>
<dbReference type="EMBL" id="VXAV01010359">
    <property type="protein sequence ID" value="NXL94074.1"/>
    <property type="molecule type" value="Genomic_DNA"/>
</dbReference>
<evidence type="ECO:0000256" key="1">
    <source>
        <dbReference type="SAM" id="Phobius"/>
    </source>
</evidence>
<dbReference type="OrthoDB" id="9363976at2759"/>
<feature type="transmembrane region" description="Helical" evidence="1">
    <location>
        <begin position="87"/>
        <end position="104"/>
    </location>
</feature>
<sequence length="105" mass="11897">ALVDVPLFLALMCLLFGVVVLFNQVCPLQPSAALLMIVCAIGYGVSSILLIYLIAFTFRKGRSNRYVWSFIFILVNFTIYIMSDHEILYIIFSTLIPTFPLLGWL</sequence>
<feature type="transmembrane region" description="Helical" evidence="1">
    <location>
        <begin position="31"/>
        <end position="54"/>
    </location>
</feature>
<comment type="caution">
    <text evidence="2">The sequence shown here is derived from an EMBL/GenBank/DDBJ whole genome shotgun (WGS) entry which is preliminary data.</text>
</comment>
<keyword evidence="1" id="KW-0812">Transmembrane</keyword>